<protein>
    <recommendedName>
        <fullName evidence="3">Trypsin-like peptidase</fullName>
    </recommendedName>
</protein>
<proteinExistence type="predicted"/>
<reference evidence="1 2" key="1">
    <citation type="submission" date="2020-08" db="EMBL/GenBank/DDBJ databases">
        <title>Sequencing the genomes of 1000 actinobacteria strains.</title>
        <authorList>
            <person name="Klenk H.-P."/>
        </authorList>
    </citation>
    <scope>NUCLEOTIDE SEQUENCE [LARGE SCALE GENOMIC DNA]</scope>
    <source>
        <strain evidence="1 2">DSM 45486</strain>
    </source>
</reference>
<comment type="caution">
    <text evidence="1">The sequence shown here is derived from an EMBL/GenBank/DDBJ whole genome shotgun (WGS) entry which is preliminary data.</text>
</comment>
<dbReference type="InterPro" id="IPR009003">
    <property type="entry name" value="Peptidase_S1_PA"/>
</dbReference>
<dbReference type="Gene3D" id="2.40.10.120">
    <property type="match status" value="1"/>
</dbReference>
<evidence type="ECO:0000313" key="2">
    <source>
        <dbReference type="Proteomes" id="UP000552097"/>
    </source>
</evidence>
<dbReference type="EMBL" id="JACHMO010000001">
    <property type="protein sequence ID" value="MBB5802120.1"/>
    <property type="molecule type" value="Genomic_DNA"/>
</dbReference>
<gene>
    <name evidence="1" type="ORF">F4560_001888</name>
</gene>
<dbReference type="AlphaFoldDB" id="A0A7W9LZP4"/>
<accession>A0A7W9LZP4</accession>
<name>A0A7W9LZP4_9PSEU</name>
<sequence>MGGTGPFAHGAEGWRVRIRARSGGEVLGAGVLLPRGHVLTCAHVALAATGLAVDLVGLRGSPTADARIIACVSAHGEDRGDVALLKLETDPPPGAGAMLHRTALTWDRQVHALGYPNGHGLDIGVWARMTVAAWAGSEWLQMNRRSAGEQRIRAGFSGSGVADDATGHVLGIVVSEYTDDEAGLSWMLPVAAIEAHLPVISEWVRGDSGIDPLFTTAPTDTRVAGRVREVMDWLGRRQDGAAVLIIVGDELTDLRQAVALSSAGGSPEPDLALDVEGLTAEEVSRRIVDRAGLAAHTSSTERVQAGTPPMTIVVDGIDQSDEPQALLHDVFRPMVTSGARLVFGFRQNDSEGLAAARTLARDAVTTRLDGLTERVTALLRADPGGNAGKLRLSLTALRRAADEDWALVAERLPRFDHAVARAEHARHAARQDESTRSDLRGLLDAWQAKAGDGGLVEHIGTAVAYRRAHALLVADPFDEAAAREAVRTYQDAVRQALAKGEPG</sequence>
<evidence type="ECO:0000313" key="1">
    <source>
        <dbReference type="EMBL" id="MBB5802120.1"/>
    </source>
</evidence>
<dbReference type="Proteomes" id="UP000552097">
    <property type="component" value="Unassembled WGS sequence"/>
</dbReference>
<dbReference type="SUPFAM" id="SSF50494">
    <property type="entry name" value="Trypsin-like serine proteases"/>
    <property type="match status" value="1"/>
</dbReference>
<dbReference type="RefSeq" id="WP_184918639.1">
    <property type="nucleotide sequence ID" value="NZ_JACHMO010000001.1"/>
</dbReference>
<organism evidence="1 2">
    <name type="scientific">Saccharothrix ecbatanensis</name>
    <dbReference type="NCBI Taxonomy" id="1105145"/>
    <lineage>
        <taxon>Bacteria</taxon>
        <taxon>Bacillati</taxon>
        <taxon>Actinomycetota</taxon>
        <taxon>Actinomycetes</taxon>
        <taxon>Pseudonocardiales</taxon>
        <taxon>Pseudonocardiaceae</taxon>
        <taxon>Saccharothrix</taxon>
    </lineage>
</organism>
<evidence type="ECO:0008006" key="3">
    <source>
        <dbReference type="Google" id="ProtNLM"/>
    </source>
</evidence>
<dbReference type="Pfam" id="PF13365">
    <property type="entry name" value="Trypsin_2"/>
    <property type="match status" value="1"/>
</dbReference>
<keyword evidence="2" id="KW-1185">Reference proteome</keyword>